<keyword evidence="1" id="KW-0472">Membrane</keyword>
<feature type="region of interest" description="Disordered" evidence="2">
    <location>
        <begin position="194"/>
        <end position="233"/>
    </location>
</feature>
<dbReference type="Proteomes" id="UP001202180">
    <property type="component" value="Unassembled WGS sequence"/>
</dbReference>
<reference evidence="4 5" key="1">
    <citation type="submission" date="2022-04" db="EMBL/GenBank/DDBJ databases">
        <title>Spirosoma sp. strain RP8 genome sequencing and assembly.</title>
        <authorList>
            <person name="Jung Y."/>
        </authorList>
    </citation>
    <scope>NUCLEOTIDE SEQUENCE [LARGE SCALE GENOMIC DNA]</scope>
    <source>
        <strain evidence="4 5">RP8</strain>
    </source>
</reference>
<keyword evidence="5" id="KW-1185">Reference proteome</keyword>
<dbReference type="Pfam" id="PF00691">
    <property type="entry name" value="OmpA"/>
    <property type="match status" value="1"/>
</dbReference>
<name>A0ABT0HF96_9BACT</name>
<evidence type="ECO:0000259" key="3">
    <source>
        <dbReference type="PROSITE" id="PS51123"/>
    </source>
</evidence>
<protein>
    <submittedName>
        <fullName evidence="4">DUF937 domain-containing protein</fullName>
    </submittedName>
</protein>
<evidence type="ECO:0000256" key="2">
    <source>
        <dbReference type="SAM" id="MobiDB-lite"/>
    </source>
</evidence>
<dbReference type="InterPro" id="IPR006665">
    <property type="entry name" value="OmpA-like"/>
</dbReference>
<evidence type="ECO:0000313" key="5">
    <source>
        <dbReference type="Proteomes" id="UP001202180"/>
    </source>
</evidence>
<organism evidence="4 5">
    <name type="scientific">Spirosoma liriopis</name>
    <dbReference type="NCBI Taxonomy" id="2937440"/>
    <lineage>
        <taxon>Bacteria</taxon>
        <taxon>Pseudomonadati</taxon>
        <taxon>Bacteroidota</taxon>
        <taxon>Cytophagia</taxon>
        <taxon>Cytophagales</taxon>
        <taxon>Cytophagaceae</taxon>
        <taxon>Spirosoma</taxon>
    </lineage>
</organism>
<feature type="domain" description="OmpA-like" evidence="3">
    <location>
        <begin position="337"/>
        <end position="452"/>
    </location>
</feature>
<gene>
    <name evidence="4" type="ORF">M0L20_01665</name>
</gene>
<dbReference type="EMBL" id="JALPRF010000001">
    <property type="protein sequence ID" value="MCK8490537.1"/>
    <property type="molecule type" value="Genomic_DNA"/>
</dbReference>
<proteinExistence type="predicted"/>
<sequence length="452" mass="47514">MNLFATLNEVLNSDVLSRIAAYVDEPTEKTNKAVNGLVYTIIGGLMKRTTTEIGVNQLFNHIQKGRYEGTLTDNLATTLRDPNQTNTLITQGDEVISHLLPAMKSSIGSMISSYAGIRNSSAISLLGLTSTIVLNVLGKQVKSQKLDADGLASTLFAEREAFVNAVPDELMPRLIEKVGLHQIVNGVATPARRSAVESPGRSVASTSGSSVRSTATVTRPSVSYDPVDDSDSDNGALTKWGVGALLAVALAVGGYFVYQNTINHSGVAQDSSDLATVTGDTIQADTVTRSLAVPVEPKPQTATAAPTAVSTAAPVSTTGLSGNLSQLMTPYLGNAMLPKGRVFPLTGVAFIPGSLSLTAGSQATINELATLLKSYPQLQIQLVGYANDAQAGVTNKSLSFKRVNQIKQQLMASGISFVRIDAIGRGTGVAKNDTSRIPKPTMRKINVKVVAK</sequence>
<accession>A0ABT0HF96</accession>
<feature type="compositionally biased region" description="Low complexity" evidence="2">
    <location>
        <begin position="198"/>
        <end position="225"/>
    </location>
</feature>
<dbReference type="InterPro" id="IPR036737">
    <property type="entry name" value="OmpA-like_sf"/>
</dbReference>
<dbReference type="Pfam" id="PF06078">
    <property type="entry name" value="DUF937"/>
    <property type="match status" value="1"/>
</dbReference>
<dbReference type="SUPFAM" id="SSF103088">
    <property type="entry name" value="OmpA-like"/>
    <property type="match status" value="1"/>
</dbReference>
<dbReference type="InterPro" id="IPR009282">
    <property type="entry name" value="DUF937"/>
</dbReference>
<evidence type="ECO:0000256" key="1">
    <source>
        <dbReference type="PROSITE-ProRule" id="PRU00473"/>
    </source>
</evidence>
<dbReference type="PROSITE" id="PS51123">
    <property type="entry name" value="OMPA_2"/>
    <property type="match status" value="1"/>
</dbReference>
<dbReference type="Gene3D" id="3.30.1330.60">
    <property type="entry name" value="OmpA-like domain"/>
    <property type="match status" value="1"/>
</dbReference>
<comment type="caution">
    <text evidence="4">The sequence shown here is derived from an EMBL/GenBank/DDBJ whole genome shotgun (WGS) entry which is preliminary data.</text>
</comment>
<dbReference type="RefSeq" id="WP_248475338.1">
    <property type="nucleotide sequence ID" value="NZ_JALPRF010000001.1"/>
</dbReference>
<evidence type="ECO:0000313" key="4">
    <source>
        <dbReference type="EMBL" id="MCK8490537.1"/>
    </source>
</evidence>